<sequence length="140" mass="16048">MSLVNRIKKLCDEQKITIAELERKTGISNGQVRKWDTSSPSISKIELVSEFFDVSVDYLLGKTDKKRYYELTDKDEANIEKDLEKMIAGLDNGGYAAFGGRGIDDLDEEDRELLIDSLRHSLKISKKIAKQKFTPKKYRN</sequence>
<dbReference type="Pfam" id="PF01381">
    <property type="entry name" value="HTH_3"/>
    <property type="match status" value="1"/>
</dbReference>
<gene>
    <name evidence="2" type="ORF">JOD17_000227</name>
</gene>
<dbReference type="InterPro" id="IPR001387">
    <property type="entry name" value="Cro/C1-type_HTH"/>
</dbReference>
<name>A0ABS2P719_9BACL</name>
<comment type="caution">
    <text evidence="2">The sequence shown here is derived from an EMBL/GenBank/DDBJ whole genome shotgun (WGS) entry which is preliminary data.</text>
</comment>
<protein>
    <submittedName>
        <fullName evidence="2">Transcriptional regulator with XRE-family HTH domain</fullName>
    </submittedName>
</protein>
<keyword evidence="3" id="KW-1185">Reference proteome</keyword>
<dbReference type="Proteomes" id="UP000741863">
    <property type="component" value="Unassembled WGS sequence"/>
</dbReference>
<evidence type="ECO:0000313" key="2">
    <source>
        <dbReference type="EMBL" id="MBM7631136.1"/>
    </source>
</evidence>
<accession>A0ABS2P719</accession>
<dbReference type="CDD" id="cd00093">
    <property type="entry name" value="HTH_XRE"/>
    <property type="match status" value="1"/>
</dbReference>
<feature type="domain" description="HTH cro/C1-type" evidence="1">
    <location>
        <begin position="7"/>
        <end position="59"/>
    </location>
</feature>
<reference evidence="2 3" key="1">
    <citation type="submission" date="2021-01" db="EMBL/GenBank/DDBJ databases">
        <title>Genomic Encyclopedia of Type Strains, Phase IV (KMG-IV): sequencing the most valuable type-strain genomes for metagenomic binning, comparative biology and taxonomic classification.</title>
        <authorList>
            <person name="Goeker M."/>
        </authorList>
    </citation>
    <scope>NUCLEOTIDE SEQUENCE [LARGE SCALE GENOMIC DNA]</scope>
    <source>
        <strain evidence="2 3">DSM 25540</strain>
    </source>
</reference>
<dbReference type="Gene3D" id="1.10.260.40">
    <property type="entry name" value="lambda repressor-like DNA-binding domains"/>
    <property type="match status" value="1"/>
</dbReference>
<evidence type="ECO:0000313" key="3">
    <source>
        <dbReference type="Proteomes" id="UP000741863"/>
    </source>
</evidence>
<dbReference type="RefSeq" id="WP_204695325.1">
    <property type="nucleotide sequence ID" value="NZ_JAFBEC010000001.1"/>
</dbReference>
<dbReference type="InterPro" id="IPR010982">
    <property type="entry name" value="Lambda_DNA-bd_dom_sf"/>
</dbReference>
<dbReference type="SUPFAM" id="SSF47413">
    <property type="entry name" value="lambda repressor-like DNA-binding domains"/>
    <property type="match status" value="1"/>
</dbReference>
<proteinExistence type="predicted"/>
<evidence type="ECO:0000259" key="1">
    <source>
        <dbReference type="PROSITE" id="PS50943"/>
    </source>
</evidence>
<dbReference type="EMBL" id="JAFBEC010000001">
    <property type="protein sequence ID" value="MBM7631136.1"/>
    <property type="molecule type" value="Genomic_DNA"/>
</dbReference>
<dbReference type="PROSITE" id="PS50943">
    <property type="entry name" value="HTH_CROC1"/>
    <property type="match status" value="1"/>
</dbReference>
<dbReference type="SMART" id="SM00530">
    <property type="entry name" value="HTH_XRE"/>
    <property type="match status" value="1"/>
</dbReference>
<organism evidence="2 3">
    <name type="scientific">Geomicrobium sediminis</name>
    <dbReference type="NCBI Taxonomy" id="1347788"/>
    <lineage>
        <taxon>Bacteria</taxon>
        <taxon>Bacillati</taxon>
        <taxon>Bacillota</taxon>
        <taxon>Bacilli</taxon>
        <taxon>Bacillales</taxon>
        <taxon>Geomicrobium</taxon>
    </lineage>
</organism>